<reference evidence="1" key="1">
    <citation type="journal article" date="2020" name="bioRxiv">
        <title>Hybrid origin of Populus tomentosa Carr. identified through genome sequencing and phylogenomic analysis.</title>
        <authorList>
            <person name="An X."/>
            <person name="Gao K."/>
            <person name="Chen Z."/>
            <person name="Li J."/>
            <person name="Yang X."/>
            <person name="Yang X."/>
            <person name="Zhou J."/>
            <person name="Guo T."/>
            <person name="Zhao T."/>
            <person name="Huang S."/>
            <person name="Miao D."/>
            <person name="Khan W.U."/>
            <person name="Rao P."/>
            <person name="Ye M."/>
            <person name="Lei B."/>
            <person name="Liao W."/>
            <person name="Wang J."/>
            <person name="Ji L."/>
            <person name="Li Y."/>
            <person name="Guo B."/>
            <person name="Mustafa N.S."/>
            <person name="Li S."/>
            <person name="Yun Q."/>
            <person name="Keller S.R."/>
            <person name="Mao J."/>
            <person name="Zhang R."/>
            <person name="Strauss S.H."/>
        </authorList>
    </citation>
    <scope>NUCLEOTIDE SEQUENCE</scope>
    <source>
        <strain evidence="1">GM15</strain>
        <tissue evidence="1">Leaf</tissue>
    </source>
</reference>
<dbReference type="EMBL" id="JAAWWB010000030">
    <property type="protein sequence ID" value="KAG6745637.1"/>
    <property type="molecule type" value="Genomic_DNA"/>
</dbReference>
<keyword evidence="2" id="KW-1185">Reference proteome</keyword>
<evidence type="ECO:0000313" key="1">
    <source>
        <dbReference type="EMBL" id="KAG6745637.1"/>
    </source>
</evidence>
<gene>
    <name evidence="1" type="ORF">POTOM_050135</name>
</gene>
<evidence type="ECO:0000313" key="2">
    <source>
        <dbReference type="Proteomes" id="UP000886885"/>
    </source>
</evidence>
<accession>A0A8X7YB83</accession>
<comment type="caution">
    <text evidence="1">The sequence shown here is derived from an EMBL/GenBank/DDBJ whole genome shotgun (WGS) entry which is preliminary data.</text>
</comment>
<name>A0A8X7YB83_POPTO</name>
<organism evidence="1 2">
    <name type="scientific">Populus tomentosa</name>
    <name type="common">Chinese white poplar</name>
    <dbReference type="NCBI Taxonomy" id="118781"/>
    <lineage>
        <taxon>Eukaryota</taxon>
        <taxon>Viridiplantae</taxon>
        <taxon>Streptophyta</taxon>
        <taxon>Embryophyta</taxon>
        <taxon>Tracheophyta</taxon>
        <taxon>Spermatophyta</taxon>
        <taxon>Magnoliopsida</taxon>
        <taxon>eudicotyledons</taxon>
        <taxon>Gunneridae</taxon>
        <taxon>Pentapetalae</taxon>
        <taxon>rosids</taxon>
        <taxon>fabids</taxon>
        <taxon>Malpighiales</taxon>
        <taxon>Salicaceae</taxon>
        <taxon>Saliceae</taxon>
        <taxon>Populus</taxon>
    </lineage>
</organism>
<dbReference type="AlphaFoldDB" id="A0A8X7YB83"/>
<protein>
    <submittedName>
        <fullName evidence="1">Uncharacterized protein</fullName>
    </submittedName>
</protein>
<proteinExistence type="predicted"/>
<dbReference type="Proteomes" id="UP000886885">
    <property type="component" value="Chromosome 15D"/>
</dbReference>
<sequence length="73" mass="7876">MAVATVLPDEVALQLKMVGVNSMVVKEDGRVGSWCWWTNDCGAEDDGEDGVEGRARIGETGARDYEAIDGEED</sequence>